<keyword evidence="1" id="KW-0812">Transmembrane</keyword>
<accession>A0A9P6KMJ9</accession>
<organism evidence="2 3">
    <name type="scientific">Paraphaeosphaeria minitans</name>
    <dbReference type="NCBI Taxonomy" id="565426"/>
    <lineage>
        <taxon>Eukaryota</taxon>
        <taxon>Fungi</taxon>
        <taxon>Dikarya</taxon>
        <taxon>Ascomycota</taxon>
        <taxon>Pezizomycotina</taxon>
        <taxon>Dothideomycetes</taxon>
        <taxon>Pleosporomycetidae</taxon>
        <taxon>Pleosporales</taxon>
        <taxon>Massarineae</taxon>
        <taxon>Didymosphaeriaceae</taxon>
        <taxon>Paraphaeosphaeria</taxon>
    </lineage>
</organism>
<dbReference type="AlphaFoldDB" id="A0A9P6KMJ9"/>
<protein>
    <recommendedName>
        <fullName evidence="4">RING-type domain-containing protein</fullName>
    </recommendedName>
</protein>
<name>A0A9P6KMJ9_9PLEO</name>
<sequence length="319" mass="35699">MADRFQYNDLRNIVQLLRKPYLTKVDPVPSDERCCICLHDFDSPPTLANNEPPCKPMQLHPCGHLVGDTCHTKLPTHHQAHCLLCTRPLTYTTPVPKILTILCKMDHLGHVSPVGLLSDAPLLVFSWPYFRADDFPTLHGHIIRNALSDMQVPLFSRGSYSKRAALRLWLTHLKFLLAYLTSVVCALAASHGIRTWARYVFQHIVSALVTPGSLPFSERHDYVLGCVVGGATGIAATVLVYWKNSRVVAPQLERVVGPCMLVCMMAFESWLTAKAKAEVGFKAAVYCLLTPFVVYAGLYALLAGWLIYLGWRHRVPRLV</sequence>
<feature type="transmembrane region" description="Helical" evidence="1">
    <location>
        <begin position="254"/>
        <end position="271"/>
    </location>
</feature>
<dbReference type="EMBL" id="WJXW01000010">
    <property type="protein sequence ID" value="KAF9732623.1"/>
    <property type="molecule type" value="Genomic_DNA"/>
</dbReference>
<reference evidence="2" key="1">
    <citation type="journal article" date="2020" name="Mol. Plant Microbe Interact.">
        <title>Genome Sequence of the Biocontrol Agent Coniothyrium minitans strain Conio (IMI 134523).</title>
        <authorList>
            <person name="Patel D."/>
            <person name="Shittu T.A."/>
            <person name="Baroncelli R."/>
            <person name="Muthumeenakshi S."/>
            <person name="Osborne T.H."/>
            <person name="Janganan T.K."/>
            <person name="Sreenivasaprasad S."/>
        </authorList>
    </citation>
    <scope>NUCLEOTIDE SEQUENCE</scope>
    <source>
        <strain evidence="2">Conio</strain>
    </source>
</reference>
<evidence type="ECO:0000313" key="2">
    <source>
        <dbReference type="EMBL" id="KAF9732623.1"/>
    </source>
</evidence>
<feature type="transmembrane region" description="Helical" evidence="1">
    <location>
        <begin position="283"/>
        <end position="308"/>
    </location>
</feature>
<feature type="transmembrane region" description="Helical" evidence="1">
    <location>
        <begin position="169"/>
        <end position="189"/>
    </location>
</feature>
<gene>
    <name evidence="2" type="ORF">PMIN01_09481</name>
</gene>
<evidence type="ECO:0000256" key="1">
    <source>
        <dbReference type="SAM" id="Phobius"/>
    </source>
</evidence>
<evidence type="ECO:0008006" key="4">
    <source>
        <dbReference type="Google" id="ProtNLM"/>
    </source>
</evidence>
<dbReference type="Proteomes" id="UP000756921">
    <property type="component" value="Unassembled WGS sequence"/>
</dbReference>
<comment type="caution">
    <text evidence="2">The sequence shown here is derived from an EMBL/GenBank/DDBJ whole genome shotgun (WGS) entry which is preliminary data.</text>
</comment>
<proteinExistence type="predicted"/>
<keyword evidence="1" id="KW-1133">Transmembrane helix</keyword>
<keyword evidence="1" id="KW-0472">Membrane</keyword>
<keyword evidence="3" id="KW-1185">Reference proteome</keyword>
<evidence type="ECO:0000313" key="3">
    <source>
        <dbReference type="Proteomes" id="UP000756921"/>
    </source>
</evidence>
<feature type="transmembrane region" description="Helical" evidence="1">
    <location>
        <begin position="222"/>
        <end position="242"/>
    </location>
</feature>
<dbReference type="OrthoDB" id="3800373at2759"/>